<organism evidence="2 3">
    <name type="scientific">Rubroshorea leprosula</name>
    <dbReference type="NCBI Taxonomy" id="152421"/>
    <lineage>
        <taxon>Eukaryota</taxon>
        <taxon>Viridiplantae</taxon>
        <taxon>Streptophyta</taxon>
        <taxon>Embryophyta</taxon>
        <taxon>Tracheophyta</taxon>
        <taxon>Spermatophyta</taxon>
        <taxon>Magnoliopsida</taxon>
        <taxon>eudicotyledons</taxon>
        <taxon>Gunneridae</taxon>
        <taxon>Pentapetalae</taxon>
        <taxon>rosids</taxon>
        <taxon>malvids</taxon>
        <taxon>Malvales</taxon>
        <taxon>Dipterocarpaceae</taxon>
        <taxon>Rubroshorea</taxon>
    </lineage>
</organism>
<evidence type="ECO:0000256" key="1">
    <source>
        <dbReference type="SAM" id="MobiDB-lite"/>
    </source>
</evidence>
<accession>A0AAV5JRH6</accession>
<feature type="compositionally biased region" description="Polar residues" evidence="1">
    <location>
        <begin position="22"/>
        <end position="42"/>
    </location>
</feature>
<dbReference type="EMBL" id="BPVZ01000047">
    <property type="protein sequence ID" value="GKV17259.1"/>
    <property type="molecule type" value="Genomic_DNA"/>
</dbReference>
<evidence type="ECO:0000313" key="2">
    <source>
        <dbReference type="EMBL" id="GKV17259.1"/>
    </source>
</evidence>
<dbReference type="Proteomes" id="UP001054252">
    <property type="component" value="Unassembled WGS sequence"/>
</dbReference>
<protein>
    <submittedName>
        <fullName evidence="2">Uncharacterized protein</fullName>
    </submittedName>
</protein>
<sequence>MGVAVLNPEDCLKHHFSKQTLISPTKWNHPKNPTSNRTNKSPPNWRKRSPNTSPPLRAIVDSTELNYATSIAGFTIASIV</sequence>
<gene>
    <name evidence="2" type="ORF">SLEP1_g27790</name>
</gene>
<reference evidence="2 3" key="1">
    <citation type="journal article" date="2021" name="Commun. Biol.">
        <title>The genome of Shorea leprosula (Dipterocarpaceae) highlights the ecological relevance of drought in aseasonal tropical rainforests.</title>
        <authorList>
            <person name="Ng K.K.S."/>
            <person name="Kobayashi M.J."/>
            <person name="Fawcett J.A."/>
            <person name="Hatakeyama M."/>
            <person name="Paape T."/>
            <person name="Ng C.H."/>
            <person name="Ang C.C."/>
            <person name="Tnah L.H."/>
            <person name="Lee C.T."/>
            <person name="Nishiyama T."/>
            <person name="Sese J."/>
            <person name="O'Brien M.J."/>
            <person name="Copetti D."/>
            <person name="Mohd Noor M.I."/>
            <person name="Ong R.C."/>
            <person name="Putra M."/>
            <person name="Sireger I.Z."/>
            <person name="Indrioko S."/>
            <person name="Kosugi Y."/>
            <person name="Izuno A."/>
            <person name="Isagi Y."/>
            <person name="Lee S.L."/>
            <person name="Shimizu K.K."/>
        </authorList>
    </citation>
    <scope>NUCLEOTIDE SEQUENCE [LARGE SCALE GENOMIC DNA]</scope>
    <source>
        <strain evidence="2">214</strain>
    </source>
</reference>
<proteinExistence type="predicted"/>
<name>A0AAV5JRH6_9ROSI</name>
<evidence type="ECO:0000313" key="3">
    <source>
        <dbReference type="Proteomes" id="UP001054252"/>
    </source>
</evidence>
<dbReference type="AlphaFoldDB" id="A0AAV5JRH6"/>
<feature type="region of interest" description="Disordered" evidence="1">
    <location>
        <begin position="22"/>
        <end position="56"/>
    </location>
</feature>
<comment type="caution">
    <text evidence="2">The sequence shown here is derived from an EMBL/GenBank/DDBJ whole genome shotgun (WGS) entry which is preliminary data.</text>
</comment>
<keyword evidence="3" id="KW-1185">Reference proteome</keyword>